<proteinExistence type="predicted"/>
<dbReference type="RefSeq" id="WP_064231180.1">
    <property type="nucleotide sequence ID" value="NZ_LVZK01000001.1"/>
</dbReference>
<dbReference type="GO" id="GO:0003824">
    <property type="term" value="F:catalytic activity"/>
    <property type="evidence" value="ECO:0007669"/>
    <property type="project" value="UniProtKB-ARBA"/>
</dbReference>
<dbReference type="InterPro" id="IPR000073">
    <property type="entry name" value="AB_hydrolase_1"/>
</dbReference>
<comment type="caution">
    <text evidence="2">The sequence shown here is derived from an EMBL/GenBank/DDBJ whole genome shotgun (WGS) entry which is preliminary data.</text>
</comment>
<dbReference type="InterPro" id="IPR029058">
    <property type="entry name" value="AB_hydrolase_fold"/>
</dbReference>
<reference evidence="2 3" key="1">
    <citation type="submission" date="2016-04" db="EMBL/GenBank/DDBJ databases">
        <title>Peptidophaga gingivicola gen. nov., sp. nov., isolated from human subgingival plaque.</title>
        <authorList>
            <person name="Beall C.J."/>
            <person name="Mokrzan E.M."/>
            <person name="Griffen A.L."/>
            <person name="Leys E.J."/>
        </authorList>
    </citation>
    <scope>NUCLEOTIDE SEQUENCE [LARGE SCALE GENOMIC DNA]</scope>
    <source>
        <strain evidence="2 3">BA112</strain>
    </source>
</reference>
<dbReference type="Pfam" id="PF12697">
    <property type="entry name" value="Abhydrolase_6"/>
    <property type="match status" value="1"/>
</dbReference>
<accession>A0A179B4M7</accession>
<evidence type="ECO:0000313" key="2">
    <source>
        <dbReference type="EMBL" id="OAP86345.1"/>
    </source>
</evidence>
<dbReference type="PANTHER" id="PTHR43798:SF33">
    <property type="entry name" value="HYDROLASE, PUTATIVE (AFU_ORTHOLOGUE AFUA_2G14860)-RELATED"/>
    <property type="match status" value="1"/>
</dbReference>
<dbReference type="OrthoDB" id="8444301at2"/>
<dbReference type="GO" id="GO:0016020">
    <property type="term" value="C:membrane"/>
    <property type="evidence" value="ECO:0007669"/>
    <property type="project" value="TreeGrafter"/>
</dbReference>
<dbReference type="PRINTS" id="PR00111">
    <property type="entry name" value="ABHYDROLASE"/>
</dbReference>
<dbReference type="PANTHER" id="PTHR43798">
    <property type="entry name" value="MONOACYLGLYCEROL LIPASE"/>
    <property type="match status" value="1"/>
</dbReference>
<gene>
    <name evidence="2" type="ORF">A4H34_04115</name>
</gene>
<dbReference type="InterPro" id="IPR050266">
    <property type="entry name" value="AB_hydrolase_sf"/>
</dbReference>
<evidence type="ECO:0000313" key="3">
    <source>
        <dbReference type="Proteomes" id="UP000078368"/>
    </source>
</evidence>
<dbReference type="EMBL" id="LVZK01000001">
    <property type="protein sequence ID" value="OAP86345.1"/>
    <property type="molecule type" value="Genomic_DNA"/>
</dbReference>
<dbReference type="STRING" id="1823756.A4H34_04115"/>
<dbReference type="Proteomes" id="UP000078368">
    <property type="component" value="Unassembled WGS sequence"/>
</dbReference>
<keyword evidence="3" id="KW-1185">Reference proteome</keyword>
<organism evidence="2 3">
    <name type="scientific">Peptidiphaga gingivicola</name>
    <dbReference type="NCBI Taxonomy" id="2741497"/>
    <lineage>
        <taxon>Bacteria</taxon>
        <taxon>Bacillati</taxon>
        <taxon>Actinomycetota</taxon>
        <taxon>Actinomycetes</taxon>
        <taxon>Actinomycetales</taxon>
        <taxon>Actinomycetaceae</taxon>
        <taxon>Peptidiphaga</taxon>
    </lineage>
</organism>
<dbReference type="SUPFAM" id="SSF53474">
    <property type="entry name" value="alpha/beta-Hydrolases"/>
    <property type="match status" value="1"/>
</dbReference>
<dbReference type="AlphaFoldDB" id="A0A179B4M7"/>
<evidence type="ECO:0000259" key="1">
    <source>
        <dbReference type="Pfam" id="PF12697"/>
    </source>
</evidence>
<protein>
    <recommendedName>
        <fullName evidence="1">AB hydrolase-1 domain-containing protein</fullName>
    </recommendedName>
</protein>
<sequence length="269" mass="27368">MARLATYISGCGGSTAIVALHGVTDNGPSLAGIAQRWNGERRVALVDSLGHGLSPRLTDAELADPLGASVEAAIDVVEEQAGYAASGKVALLGHSMGGAIATAAAAVRPDLVEALVLEDPAWLTEEQAAAYKAGAQAEIARLDRIAANPADAVKQAVNDHPSRVVGELGAWATAKGQVDRALVAVGVVGLTAPRTQLAAEIAVPCLLMTGDQPGALFTEEEIASILAVGNPLLRATTVTGAGHCIRRDQPEAFYRAVEAFLGSLPSSGA</sequence>
<feature type="domain" description="AB hydrolase-1" evidence="1">
    <location>
        <begin position="17"/>
        <end position="255"/>
    </location>
</feature>
<dbReference type="Gene3D" id="3.40.50.1820">
    <property type="entry name" value="alpha/beta hydrolase"/>
    <property type="match status" value="1"/>
</dbReference>
<name>A0A179B4M7_9ACTO</name>